<proteinExistence type="predicted"/>
<evidence type="ECO:0000313" key="1">
    <source>
        <dbReference type="EMBL" id="BAP86650.1"/>
    </source>
</evidence>
<dbReference type="STRING" id="1291742.LOOC260_121440"/>
<dbReference type="EMBL" id="AP014680">
    <property type="protein sequence ID" value="BAP86650.1"/>
    <property type="molecule type" value="Genomic_DNA"/>
</dbReference>
<evidence type="ECO:0000313" key="2">
    <source>
        <dbReference type="Proteomes" id="UP000031620"/>
    </source>
</evidence>
<reference evidence="1 2" key="1">
    <citation type="submission" date="2014-11" db="EMBL/GenBank/DDBJ databases">
        <title>Complete genome sequence and analysis of Lactobacillus hokkaidonensis LOOC260T.</title>
        <authorList>
            <person name="Tanizawa Y."/>
            <person name="Tohno M."/>
            <person name="Kaminuma E."/>
            <person name="Nakamura Y."/>
            <person name="Arita M."/>
        </authorList>
    </citation>
    <scope>NUCLEOTIDE SEQUENCE [LARGE SCALE GENOMIC DNA]</scope>
    <source>
        <strain evidence="1 2">LOOC260</strain>
    </source>
</reference>
<sequence length="108" mass="12299">MSVAIPENMEEIIMKQAMLKEHGEDVTTDDLVKQSVLDALQAFIDQELDGHYDEVSWDQEQLVVHDLDHGEIARIKPQHASFIVDFKDNAQLVLTKLEEVARKTIGSR</sequence>
<protein>
    <submittedName>
        <fullName evidence="1">Uncharacterized protein</fullName>
    </submittedName>
</protein>
<dbReference type="Proteomes" id="UP000031620">
    <property type="component" value="Chromosome"/>
</dbReference>
<accession>A0A0A1GX81</accession>
<dbReference type="HOGENOM" id="CLU_171010_0_0_9"/>
<gene>
    <name evidence="1" type="ORF">LOOC260_121440</name>
</gene>
<dbReference type="KEGG" id="lho:LOOC260_121440"/>
<organism evidence="1 2">
    <name type="scientific">Paucilactobacillus hokkaidonensis JCM 18461</name>
    <dbReference type="NCBI Taxonomy" id="1291742"/>
    <lineage>
        <taxon>Bacteria</taxon>
        <taxon>Bacillati</taxon>
        <taxon>Bacillota</taxon>
        <taxon>Bacilli</taxon>
        <taxon>Lactobacillales</taxon>
        <taxon>Lactobacillaceae</taxon>
        <taxon>Paucilactobacillus</taxon>
    </lineage>
</organism>
<dbReference type="RefSeq" id="WP_041094868.1">
    <property type="nucleotide sequence ID" value="NZ_AP014680.1"/>
</dbReference>
<dbReference type="AlphaFoldDB" id="A0A0A1GX81"/>
<name>A0A0A1GX81_9LACO</name>